<protein>
    <submittedName>
        <fullName evidence="1">Uncharacterized protein</fullName>
    </submittedName>
</protein>
<reference evidence="1" key="2">
    <citation type="journal article" date="2015" name="Data Brief">
        <title>Shoot transcriptome of the giant reed, Arundo donax.</title>
        <authorList>
            <person name="Barrero R.A."/>
            <person name="Guerrero F.D."/>
            <person name="Moolhuijzen P."/>
            <person name="Goolsby J.A."/>
            <person name="Tidwell J."/>
            <person name="Bellgard S.E."/>
            <person name="Bellgard M.I."/>
        </authorList>
    </citation>
    <scope>NUCLEOTIDE SEQUENCE</scope>
    <source>
        <tissue evidence="1">Shoot tissue taken approximately 20 cm above the soil surface</tissue>
    </source>
</reference>
<dbReference type="AlphaFoldDB" id="A0A0A9AW88"/>
<accession>A0A0A9AW88</accession>
<name>A0A0A9AW88_ARUDO</name>
<organism evidence="1">
    <name type="scientific">Arundo donax</name>
    <name type="common">Giant reed</name>
    <name type="synonym">Donax arundinaceus</name>
    <dbReference type="NCBI Taxonomy" id="35708"/>
    <lineage>
        <taxon>Eukaryota</taxon>
        <taxon>Viridiplantae</taxon>
        <taxon>Streptophyta</taxon>
        <taxon>Embryophyta</taxon>
        <taxon>Tracheophyta</taxon>
        <taxon>Spermatophyta</taxon>
        <taxon>Magnoliopsida</taxon>
        <taxon>Liliopsida</taxon>
        <taxon>Poales</taxon>
        <taxon>Poaceae</taxon>
        <taxon>PACMAD clade</taxon>
        <taxon>Arundinoideae</taxon>
        <taxon>Arundineae</taxon>
        <taxon>Arundo</taxon>
    </lineage>
</organism>
<reference evidence="1" key="1">
    <citation type="submission" date="2014-09" db="EMBL/GenBank/DDBJ databases">
        <authorList>
            <person name="Magalhaes I.L.F."/>
            <person name="Oliveira U."/>
            <person name="Santos F.R."/>
            <person name="Vidigal T.H.D.A."/>
            <person name="Brescovit A.D."/>
            <person name="Santos A.J."/>
        </authorList>
    </citation>
    <scope>NUCLEOTIDE SEQUENCE</scope>
    <source>
        <tissue evidence="1">Shoot tissue taken approximately 20 cm above the soil surface</tissue>
    </source>
</reference>
<evidence type="ECO:0000313" key="1">
    <source>
        <dbReference type="EMBL" id="JAD54093.1"/>
    </source>
</evidence>
<dbReference type="EMBL" id="GBRH01243802">
    <property type="protein sequence ID" value="JAD54093.1"/>
    <property type="molecule type" value="Transcribed_RNA"/>
</dbReference>
<proteinExistence type="predicted"/>
<sequence length="28" mass="3189">MWEIVSQGLISMSTWTEPEASPHLVQKC</sequence>